<dbReference type="RefSeq" id="WP_344100089.1">
    <property type="nucleotide sequence ID" value="NZ_BAAANL010000002.1"/>
</dbReference>
<proteinExistence type="predicted"/>
<comment type="caution">
    <text evidence="7">The sequence shown here is derived from an EMBL/GenBank/DDBJ whole genome shotgun (WGS) entry which is preliminary data.</text>
</comment>
<dbReference type="InterPro" id="IPR043428">
    <property type="entry name" value="LivM-like"/>
</dbReference>
<feature type="transmembrane region" description="Helical" evidence="6">
    <location>
        <begin position="318"/>
        <end position="342"/>
    </location>
</feature>
<evidence type="ECO:0000256" key="3">
    <source>
        <dbReference type="ARBA" id="ARBA00022692"/>
    </source>
</evidence>
<evidence type="ECO:0000313" key="8">
    <source>
        <dbReference type="Proteomes" id="UP001501094"/>
    </source>
</evidence>
<feature type="transmembrane region" description="Helical" evidence="6">
    <location>
        <begin position="135"/>
        <end position="158"/>
    </location>
</feature>
<organism evidence="7 8">
    <name type="scientific">Myceligenerans crystallogenes</name>
    <dbReference type="NCBI Taxonomy" id="316335"/>
    <lineage>
        <taxon>Bacteria</taxon>
        <taxon>Bacillati</taxon>
        <taxon>Actinomycetota</taxon>
        <taxon>Actinomycetes</taxon>
        <taxon>Micrococcales</taxon>
        <taxon>Promicromonosporaceae</taxon>
        <taxon>Myceligenerans</taxon>
    </lineage>
</organism>
<comment type="subcellular location">
    <subcellularLocation>
        <location evidence="1">Cell membrane</location>
        <topology evidence="1">Multi-pass membrane protein</topology>
    </subcellularLocation>
</comment>
<reference evidence="8" key="1">
    <citation type="journal article" date="2019" name="Int. J. Syst. Evol. Microbiol.">
        <title>The Global Catalogue of Microorganisms (GCM) 10K type strain sequencing project: providing services to taxonomists for standard genome sequencing and annotation.</title>
        <authorList>
            <consortium name="The Broad Institute Genomics Platform"/>
            <consortium name="The Broad Institute Genome Sequencing Center for Infectious Disease"/>
            <person name="Wu L."/>
            <person name="Ma J."/>
        </authorList>
    </citation>
    <scope>NUCLEOTIDE SEQUENCE [LARGE SCALE GENOMIC DNA]</scope>
    <source>
        <strain evidence="8">JCM 14326</strain>
    </source>
</reference>
<evidence type="ECO:0000256" key="4">
    <source>
        <dbReference type="ARBA" id="ARBA00022989"/>
    </source>
</evidence>
<feature type="transmembrane region" description="Helical" evidence="6">
    <location>
        <begin position="103"/>
        <end position="128"/>
    </location>
</feature>
<gene>
    <name evidence="7" type="ORF">GCM10009751_09500</name>
</gene>
<keyword evidence="5 6" id="KW-0472">Membrane</keyword>
<name>A0ABP4ZF89_9MICO</name>
<keyword evidence="8" id="KW-1185">Reference proteome</keyword>
<evidence type="ECO:0000256" key="1">
    <source>
        <dbReference type="ARBA" id="ARBA00004651"/>
    </source>
</evidence>
<keyword evidence="4 6" id="KW-1133">Transmembrane helix</keyword>
<evidence type="ECO:0000313" key="7">
    <source>
        <dbReference type="EMBL" id="GAA1854834.1"/>
    </source>
</evidence>
<evidence type="ECO:0000256" key="5">
    <source>
        <dbReference type="ARBA" id="ARBA00023136"/>
    </source>
</evidence>
<evidence type="ECO:0000256" key="6">
    <source>
        <dbReference type="SAM" id="Phobius"/>
    </source>
</evidence>
<feature type="transmembrane region" description="Helical" evidence="6">
    <location>
        <begin position="61"/>
        <end position="83"/>
    </location>
</feature>
<feature type="transmembrane region" description="Helical" evidence="6">
    <location>
        <begin position="31"/>
        <end position="54"/>
    </location>
</feature>
<evidence type="ECO:0000256" key="2">
    <source>
        <dbReference type="ARBA" id="ARBA00022475"/>
    </source>
</evidence>
<dbReference type="Proteomes" id="UP001501094">
    <property type="component" value="Unassembled WGS sequence"/>
</dbReference>
<dbReference type="PANTHER" id="PTHR30482">
    <property type="entry name" value="HIGH-AFFINITY BRANCHED-CHAIN AMINO ACID TRANSPORT SYSTEM PERMEASE"/>
    <property type="match status" value="1"/>
</dbReference>
<keyword evidence="3 6" id="KW-0812">Transmembrane</keyword>
<feature type="transmembrane region" description="Helical" evidence="6">
    <location>
        <begin position="7"/>
        <end position="25"/>
    </location>
</feature>
<protein>
    <submittedName>
        <fullName evidence="7">Branched-chain amino acid ABC transporter permease</fullName>
    </submittedName>
</protein>
<dbReference type="InterPro" id="IPR001851">
    <property type="entry name" value="ABC_transp_permease"/>
</dbReference>
<dbReference type="EMBL" id="BAAANL010000002">
    <property type="protein sequence ID" value="GAA1854834.1"/>
    <property type="molecule type" value="Genomic_DNA"/>
</dbReference>
<dbReference type="PANTHER" id="PTHR30482:SF5">
    <property type="entry name" value="ABC TRANSPORTER PERMEASE PROTEIN"/>
    <property type="match status" value="1"/>
</dbReference>
<dbReference type="Pfam" id="PF02653">
    <property type="entry name" value="BPD_transp_2"/>
    <property type="match status" value="1"/>
</dbReference>
<dbReference type="CDD" id="cd06581">
    <property type="entry name" value="TM_PBP1_LivM_like"/>
    <property type="match status" value="1"/>
</dbReference>
<sequence>MSTRTRTLVRASLVTLVVIAATFGLDPFRNFQLATAAAVFAAVAGLTVLVGLTGQLSLGHAVLMAAGGYGYAIASSSVVAMTSDDGAAAVTGSGASPGAAGTLLPFLAGLAGAVVVAGVLGLLLGLAAARLRGPYLAGLTLALVIALSSAASVIGPLGGDQGRAAPFLPVPGALAALIAVEQWHAWIAVTLAACAVTPLLILRAGRAGLRMRAVHDDETAARLAGIDPGRVKAGAFTASALSAGTGGAALAIVTQNVSPGAYGLGFSLLLVVAAVVGGLGSLGGAAIGSVLVVTLPWAADQLAGTLPADLTARLDGNLALLLFGVVVIAVTLAAPGGLARFLPRSRHA</sequence>
<feature type="transmembrane region" description="Helical" evidence="6">
    <location>
        <begin position="183"/>
        <end position="202"/>
    </location>
</feature>
<feature type="transmembrane region" description="Helical" evidence="6">
    <location>
        <begin position="268"/>
        <end position="298"/>
    </location>
</feature>
<accession>A0ABP4ZF89</accession>
<keyword evidence="2" id="KW-1003">Cell membrane</keyword>